<evidence type="ECO:0000256" key="2">
    <source>
        <dbReference type="ARBA" id="ARBA00022692"/>
    </source>
</evidence>
<dbReference type="InterPro" id="IPR017528">
    <property type="entry name" value="CHP03097O-antigen_lig-rel"/>
</dbReference>
<dbReference type="InterPro" id="IPR045979">
    <property type="entry name" value="DUF5935"/>
</dbReference>
<dbReference type="InterPro" id="IPR051533">
    <property type="entry name" value="WaaL-like"/>
</dbReference>
<dbReference type="Pfam" id="PF19358">
    <property type="entry name" value="DUF5935"/>
    <property type="match status" value="1"/>
</dbReference>
<protein>
    <submittedName>
        <fullName evidence="9">Wzy family polymerase, exosortase system type 1 associated</fullName>
    </submittedName>
</protein>
<feature type="domain" description="O-antigen ligase-related" evidence="7">
    <location>
        <begin position="203"/>
        <end position="346"/>
    </location>
</feature>
<dbReference type="GO" id="GO:0016020">
    <property type="term" value="C:membrane"/>
    <property type="evidence" value="ECO:0007669"/>
    <property type="project" value="UniProtKB-SubCell"/>
</dbReference>
<feature type="transmembrane region" description="Helical" evidence="6">
    <location>
        <begin position="45"/>
        <end position="66"/>
    </location>
</feature>
<sequence length="471" mass="54105">MPFRDILITGVIFALLPVCFLRPWIGILVWTWIGIMNPHRLTWGFAWNMPFAQMVAIAILGGLLLVRDRKPIAWTLELRLLLVLFGYMTFTTFFAWAPEDAWQQWDKVAKIFLMSYVTTMLIYGKQRIYWLFLVATLSLGFYGFKGGVFTIFTGGQYHVMGPENSFLTGNNFLGLALVMGLPLLLVLARHEERVWLRKLLYTTFALTFIAIPFTYSRGAMLGLAVVSMLLFMKWRNKALLVILLIPIAFAALAFAPEKLFNRAESIQDYKMDASAMQRIAAWNLAWNIAVDRPLRGGGFDYEGDSVRWYTYLDPEYFDVIKGRHVAHSIYFQMLGQHGFVGFGLFMIILFLTYQRLGRLNKQTSKFSELQWIGQYAWALQVGLVGYAVSGAFLNLAYFDLYYLFIVLAALLWREVLADGRITSRHSSAVFANNKRIHYGQSSLRGQDKLSSLSKEGQKNERLPEKWPGRRL</sequence>
<feature type="transmembrane region" description="Helical" evidence="6">
    <location>
        <begin position="329"/>
        <end position="351"/>
    </location>
</feature>
<dbReference type="PANTHER" id="PTHR37422">
    <property type="entry name" value="TEICHURONIC ACID BIOSYNTHESIS PROTEIN TUAE"/>
    <property type="match status" value="1"/>
</dbReference>
<feature type="transmembrane region" description="Helical" evidence="6">
    <location>
        <begin position="78"/>
        <end position="96"/>
    </location>
</feature>
<organism evidence="9 10">
    <name type="scientific">Nitrosococcus watsoni (strain C-113)</name>
    <dbReference type="NCBI Taxonomy" id="105559"/>
    <lineage>
        <taxon>Bacteria</taxon>
        <taxon>Pseudomonadati</taxon>
        <taxon>Pseudomonadota</taxon>
        <taxon>Gammaproteobacteria</taxon>
        <taxon>Chromatiales</taxon>
        <taxon>Chromatiaceae</taxon>
        <taxon>Nitrosococcus</taxon>
    </lineage>
</organism>
<evidence type="ECO:0000256" key="5">
    <source>
        <dbReference type="SAM" id="MobiDB-lite"/>
    </source>
</evidence>
<feature type="transmembrane region" description="Helical" evidence="6">
    <location>
        <begin position="371"/>
        <end position="388"/>
    </location>
</feature>
<feature type="transmembrane region" description="Helical" evidence="6">
    <location>
        <begin position="172"/>
        <end position="188"/>
    </location>
</feature>
<feature type="transmembrane region" description="Helical" evidence="6">
    <location>
        <begin position="108"/>
        <end position="124"/>
    </location>
</feature>
<accession>D8K6U0</accession>
<feature type="transmembrane region" description="Helical" evidence="6">
    <location>
        <begin position="238"/>
        <end position="255"/>
    </location>
</feature>
<dbReference type="RefSeq" id="WP_013220709.1">
    <property type="nucleotide sequence ID" value="NC_014315.1"/>
</dbReference>
<dbReference type="OrthoDB" id="9772644at2"/>
<feature type="transmembrane region" description="Helical" evidence="6">
    <location>
        <begin position="395"/>
        <end position="412"/>
    </location>
</feature>
<feature type="transmembrane region" description="Helical" evidence="6">
    <location>
        <begin position="131"/>
        <end position="152"/>
    </location>
</feature>
<feature type="transmembrane region" description="Helical" evidence="6">
    <location>
        <begin position="7"/>
        <end position="33"/>
    </location>
</feature>
<dbReference type="KEGG" id="nwa:Nwat_1752"/>
<gene>
    <name evidence="9" type="ordered locus">Nwat_1752</name>
</gene>
<evidence type="ECO:0000256" key="3">
    <source>
        <dbReference type="ARBA" id="ARBA00022989"/>
    </source>
</evidence>
<dbReference type="HOGENOM" id="CLU_052176_0_0_6"/>
<name>D8K6U0_NITWC</name>
<keyword evidence="2 6" id="KW-0812">Transmembrane</keyword>
<dbReference type="Proteomes" id="UP000000393">
    <property type="component" value="Chromosome"/>
</dbReference>
<evidence type="ECO:0000256" key="1">
    <source>
        <dbReference type="ARBA" id="ARBA00004141"/>
    </source>
</evidence>
<dbReference type="STRING" id="105559.Nwat_1752"/>
<dbReference type="EMBL" id="CP002086">
    <property type="protein sequence ID" value="ADJ28617.1"/>
    <property type="molecule type" value="Genomic_DNA"/>
</dbReference>
<reference evidence="9 10" key="1">
    <citation type="submission" date="2010-06" db="EMBL/GenBank/DDBJ databases">
        <title>Complete sequence of chromosome of Nitrosococcus watsoni C-113.</title>
        <authorList>
            <consortium name="US DOE Joint Genome Institute"/>
            <person name="Lucas S."/>
            <person name="Copeland A."/>
            <person name="Lapidus A."/>
            <person name="Cheng J.-F."/>
            <person name="Bruce D."/>
            <person name="Goodwin L."/>
            <person name="Pitluck S."/>
            <person name="Malfatti S.A."/>
            <person name="Chain P.S.G."/>
            <person name="Land M."/>
            <person name="Hauser L."/>
            <person name="Kyrpides N."/>
            <person name="Ivanova N."/>
            <person name="Cambell M.A."/>
            <person name="Heidelberg J.F."/>
            <person name="Klotz M.G."/>
            <person name="Woyke T."/>
        </authorList>
    </citation>
    <scope>NUCLEOTIDE SEQUENCE [LARGE SCALE GENOMIC DNA]</scope>
    <source>
        <strain evidence="9 10">C-113</strain>
    </source>
</reference>
<dbReference type="eggNOG" id="COG3307">
    <property type="taxonomic scope" value="Bacteria"/>
</dbReference>
<evidence type="ECO:0000256" key="6">
    <source>
        <dbReference type="SAM" id="Phobius"/>
    </source>
</evidence>
<comment type="subcellular location">
    <subcellularLocation>
        <location evidence="1">Membrane</location>
        <topology evidence="1">Multi-pass membrane protein</topology>
    </subcellularLocation>
</comment>
<dbReference type="InterPro" id="IPR007016">
    <property type="entry name" value="O-antigen_ligase-rel_domated"/>
</dbReference>
<evidence type="ECO:0000313" key="10">
    <source>
        <dbReference type="Proteomes" id="UP000000393"/>
    </source>
</evidence>
<feature type="region of interest" description="Disordered" evidence="5">
    <location>
        <begin position="447"/>
        <end position="471"/>
    </location>
</feature>
<evidence type="ECO:0000259" key="7">
    <source>
        <dbReference type="Pfam" id="PF04932"/>
    </source>
</evidence>
<dbReference type="NCBIfam" id="TIGR03097">
    <property type="entry name" value="PEP_O_lig_1"/>
    <property type="match status" value="1"/>
</dbReference>
<dbReference type="PANTHER" id="PTHR37422:SF13">
    <property type="entry name" value="LIPOPOLYSACCHARIDE BIOSYNTHESIS PROTEIN PA4999-RELATED"/>
    <property type="match status" value="1"/>
</dbReference>
<proteinExistence type="predicted"/>
<feature type="transmembrane region" description="Helical" evidence="6">
    <location>
        <begin position="200"/>
        <end position="232"/>
    </location>
</feature>
<keyword evidence="10" id="KW-1185">Reference proteome</keyword>
<evidence type="ECO:0000313" key="9">
    <source>
        <dbReference type="EMBL" id="ADJ28617.1"/>
    </source>
</evidence>
<evidence type="ECO:0000256" key="4">
    <source>
        <dbReference type="ARBA" id="ARBA00023136"/>
    </source>
</evidence>
<dbReference type="AlphaFoldDB" id="D8K6U0"/>
<keyword evidence="3 6" id="KW-1133">Transmembrane helix</keyword>
<feature type="domain" description="DUF5935" evidence="8">
    <location>
        <begin position="4"/>
        <end position="191"/>
    </location>
</feature>
<evidence type="ECO:0000259" key="8">
    <source>
        <dbReference type="Pfam" id="PF19358"/>
    </source>
</evidence>
<feature type="compositionally biased region" description="Basic and acidic residues" evidence="5">
    <location>
        <begin position="455"/>
        <end position="471"/>
    </location>
</feature>
<keyword evidence="4 6" id="KW-0472">Membrane</keyword>
<dbReference type="Pfam" id="PF04932">
    <property type="entry name" value="Wzy_C"/>
    <property type="match status" value="1"/>
</dbReference>